<dbReference type="InterPro" id="IPR016193">
    <property type="entry name" value="Cytidine_deaminase-like"/>
</dbReference>
<dbReference type="InterPro" id="IPR016192">
    <property type="entry name" value="APOBEC/CMP_deaminase_Zn-bd"/>
</dbReference>
<dbReference type="Gene3D" id="3.40.140.10">
    <property type="entry name" value="Cytidine Deaminase, domain 2"/>
    <property type="match status" value="1"/>
</dbReference>
<accession>A0A1H9WJR1</accession>
<dbReference type="STRING" id="641238.SAMN04490244_11161"/>
<dbReference type="Pfam" id="PF00383">
    <property type="entry name" value="dCMP_cyt_deam_1"/>
    <property type="match status" value="1"/>
</dbReference>
<dbReference type="OrthoDB" id="7768233at2"/>
<dbReference type="GO" id="GO:0006152">
    <property type="term" value="P:purine nucleoside catabolic process"/>
    <property type="evidence" value="ECO:0007669"/>
    <property type="project" value="TreeGrafter"/>
</dbReference>
<evidence type="ECO:0000313" key="5">
    <source>
        <dbReference type="Proteomes" id="UP000198885"/>
    </source>
</evidence>
<dbReference type="PANTHER" id="PTHR11079">
    <property type="entry name" value="CYTOSINE DEAMINASE FAMILY MEMBER"/>
    <property type="match status" value="1"/>
</dbReference>
<gene>
    <name evidence="4" type="ORF">SAMN04490244_11161</name>
</gene>
<evidence type="ECO:0000256" key="1">
    <source>
        <dbReference type="ARBA" id="ARBA00022723"/>
    </source>
</evidence>
<evidence type="ECO:0000259" key="3">
    <source>
        <dbReference type="PROSITE" id="PS51747"/>
    </source>
</evidence>
<name>A0A1H9WJR1_9RHOB</name>
<protein>
    <submittedName>
        <fullName evidence="4">tRNA(Arg) A34 adenosine deaminase TadA</fullName>
    </submittedName>
</protein>
<sequence length="164" mass="17808">MYDDSFMRRAIEISERALTEPGTEPFGAVVVRDGRIVGEGLNRSLADLDPTSHGETEAIRNACRALGTVDLRGCDLYTSCEPCAMCVATMNIAGIANLYYAADMGHAADALGGLPESARFPIDALYLRHECGRPVETRDMPAEQSHADEAAAILHRWAETRRPA</sequence>
<proteinExistence type="predicted"/>
<dbReference type="AlphaFoldDB" id="A0A1H9WJR1"/>
<keyword evidence="1" id="KW-0479">Metal-binding</keyword>
<dbReference type="EMBL" id="FOGU01000011">
    <property type="protein sequence ID" value="SES34192.1"/>
    <property type="molecule type" value="Genomic_DNA"/>
</dbReference>
<evidence type="ECO:0000256" key="2">
    <source>
        <dbReference type="ARBA" id="ARBA00022833"/>
    </source>
</evidence>
<dbReference type="PROSITE" id="PS00903">
    <property type="entry name" value="CYT_DCMP_DEAMINASES_1"/>
    <property type="match status" value="1"/>
</dbReference>
<dbReference type="SUPFAM" id="SSF53927">
    <property type="entry name" value="Cytidine deaminase-like"/>
    <property type="match status" value="1"/>
</dbReference>
<dbReference type="RefSeq" id="WP_092695669.1">
    <property type="nucleotide sequence ID" value="NZ_CBDDGO010000004.1"/>
</dbReference>
<dbReference type="GO" id="GO:0008270">
    <property type="term" value="F:zinc ion binding"/>
    <property type="evidence" value="ECO:0007669"/>
    <property type="project" value="InterPro"/>
</dbReference>
<dbReference type="CDD" id="cd01285">
    <property type="entry name" value="nucleoside_deaminase"/>
    <property type="match status" value="1"/>
</dbReference>
<feature type="domain" description="CMP/dCMP-type deaminase" evidence="3">
    <location>
        <begin position="1"/>
        <end position="111"/>
    </location>
</feature>
<organism evidence="4 5">
    <name type="scientific">Tranquillimonas rosea</name>
    <dbReference type="NCBI Taxonomy" id="641238"/>
    <lineage>
        <taxon>Bacteria</taxon>
        <taxon>Pseudomonadati</taxon>
        <taxon>Pseudomonadota</taxon>
        <taxon>Alphaproteobacteria</taxon>
        <taxon>Rhodobacterales</taxon>
        <taxon>Roseobacteraceae</taxon>
        <taxon>Tranquillimonas</taxon>
    </lineage>
</organism>
<reference evidence="4 5" key="1">
    <citation type="submission" date="2016-10" db="EMBL/GenBank/DDBJ databases">
        <authorList>
            <person name="de Groot N.N."/>
        </authorList>
    </citation>
    <scope>NUCLEOTIDE SEQUENCE [LARGE SCALE GENOMIC DNA]</scope>
    <source>
        <strain evidence="4 5">DSM 23042</strain>
    </source>
</reference>
<evidence type="ECO:0000313" key="4">
    <source>
        <dbReference type="EMBL" id="SES34192.1"/>
    </source>
</evidence>
<keyword evidence="2" id="KW-0862">Zinc</keyword>
<dbReference type="PANTHER" id="PTHR11079:SF161">
    <property type="entry name" value="CMP_DCMP-TYPE DEAMINASE DOMAIN-CONTAINING PROTEIN"/>
    <property type="match status" value="1"/>
</dbReference>
<dbReference type="InterPro" id="IPR002125">
    <property type="entry name" value="CMP_dCMP_dom"/>
</dbReference>
<dbReference type="Proteomes" id="UP000198885">
    <property type="component" value="Unassembled WGS sequence"/>
</dbReference>
<keyword evidence="5" id="KW-1185">Reference proteome</keyword>
<dbReference type="GO" id="GO:0047974">
    <property type="term" value="F:guanosine deaminase activity"/>
    <property type="evidence" value="ECO:0007669"/>
    <property type="project" value="TreeGrafter"/>
</dbReference>
<dbReference type="PROSITE" id="PS51747">
    <property type="entry name" value="CYT_DCMP_DEAMINASES_2"/>
    <property type="match status" value="1"/>
</dbReference>